<organism evidence="6 7">
    <name type="scientific">Geothrix rubra</name>
    <dbReference type="NCBI Taxonomy" id="2927977"/>
    <lineage>
        <taxon>Bacteria</taxon>
        <taxon>Pseudomonadati</taxon>
        <taxon>Acidobacteriota</taxon>
        <taxon>Holophagae</taxon>
        <taxon>Holophagales</taxon>
        <taxon>Holophagaceae</taxon>
        <taxon>Geothrix</taxon>
    </lineage>
</organism>
<gene>
    <name evidence="6" type="ORF">GETHPA_22440</name>
</gene>
<name>A0ABQ5Q8C2_9BACT</name>
<evidence type="ECO:0000256" key="4">
    <source>
        <dbReference type="ARBA" id="ARBA00023136"/>
    </source>
</evidence>
<feature type="transmembrane region" description="Helical" evidence="5">
    <location>
        <begin position="94"/>
        <end position="115"/>
    </location>
</feature>
<dbReference type="PANTHER" id="PTHR30249:SF16">
    <property type="entry name" value="INNER MEMBRANE PROTEIN"/>
    <property type="match status" value="1"/>
</dbReference>
<evidence type="ECO:0000256" key="3">
    <source>
        <dbReference type="ARBA" id="ARBA00022989"/>
    </source>
</evidence>
<feature type="transmembrane region" description="Helical" evidence="5">
    <location>
        <begin position="127"/>
        <end position="145"/>
    </location>
</feature>
<reference evidence="6 7" key="1">
    <citation type="journal article" date="2023" name="Antonie Van Leeuwenhoek">
        <title>Mesoterricola silvestris gen. nov., sp. nov., Mesoterricola sediminis sp. nov., Geothrix oryzae sp. nov., Geothrix edaphica sp. nov., Geothrix rubra sp. nov., and Geothrix limicola sp. nov., six novel members of Acidobacteriota isolated from soils.</title>
        <authorList>
            <person name="Itoh H."/>
            <person name="Sugisawa Y."/>
            <person name="Mise K."/>
            <person name="Xu Z."/>
            <person name="Kuniyasu M."/>
            <person name="Ushijima N."/>
            <person name="Kawano K."/>
            <person name="Kobayashi E."/>
            <person name="Shiratori Y."/>
            <person name="Masuda Y."/>
            <person name="Senoo K."/>
        </authorList>
    </citation>
    <scope>NUCLEOTIDE SEQUENCE [LARGE SCALE GENOMIC DNA]</scope>
    <source>
        <strain evidence="6 7">Red803</strain>
    </source>
</reference>
<keyword evidence="3 5" id="KW-1133">Transmembrane helix</keyword>
<evidence type="ECO:0000313" key="6">
    <source>
        <dbReference type="EMBL" id="GLH70711.1"/>
    </source>
</evidence>
<dbReference type="EMBL" id="BSDD01000004">
    <property type="protein sequence ID" value="GLH70711.1"/>
    <property type="molecule type" value="Genomic_DNA"/>
</dbReference>
<evidence type="ECO:0000256" key="5">
    <source>
        <dbReference type="SAM" id="Phobius"/>
    </source>
</evidence>
<comment type="subcellular location">
    <subcellularLocation>
        <location evidence="1">Membrane</location>
        <topology evidence="1">Multi-pass membrane protein</topology>
    </subcellularLocation>
</comment>
<feature type="transmembrane region" description="Helical" evidence="5">
    <location>
        <begin position="35"/>
        <end position="54"/>
    </location>
</feature>
<feature type="transmembrane region" description="Helical" evidence="5">
    <location>
        <begin position="66"/>
        <end position="82"/>
    </location>
</feature>
<dbReference type="RefSeq" id="WP_285726201.1">
    <property type="nucleotide sequence ID" value="NZ_BSDD01000004.1"/>
</dbReference>
<dbReference type="Pfam" id="PF04172">
    <property type="entry name" value="LrgB"/>
    <property type="match status" value="1"/>
</dbReference>
<keyword evidence="6" id="KW-0378">Hydrolase</keyword>
<dbReference type="Proteomes" id="UP001165089">
    <property type="component" value="Unassembled WGS sequence"/>
</dbReference>
<evidence type="ECO:0000256" key="2">
    <source>
        <dbReference type="ARBA" id="ARBA00022692"/>
    </source>
</evidence>
<accession>A0ABQ5Q8C2</accession>
<evidence type="ECO:0000313" key="7">
    <source>
        <dbReference type="Proteomes" id="UP001165089"/>
    </source>
</evidence>
<evidence type="ECO:0000256" key="1">
    <source>
        <dbReference type="ARBA" id="ARBA00004141"/>
    </source>
</evidence>
<sequence length="232" mass="24154">MSRLPAGLPALLCLLATLAAYLGAKRLYARLGRWWSAPLVLAPALLIAVLLLARIPYATYFADTRWLLWLLGPATVAFGVPIHEHRALIRRHALALAAGVAAGVGLGLLTSWGLARLFHLDQALSRSLLTRSVSTPFALAAAPRLGGTPDLAALFVVVTGVCGMVLGEAVLALLPLRSRLARGALFGAAAHAAGSAKAREIGAEEGAVASLTMILSGITLVLLAPLLSRWLG</sequence>
<keyword evidence="2 5" id="KW-0812">Transmembrane</keyword>
<keyword evidence="7" id="KW-1185">Reference proteome</keyword>
<feature type="transmembrane region" description="Helical" evidence="5">
    <location>
        <begin position="151"/>
        <end position="174"/>
    </location>
</feature>
<protein>
    <submittedName>
        <fullName evidence="6">Murein hydrolase effector protein LrgB</fullName>
    </submittedName>
</protein>
<comment type="caution">
    <text evidence="6">The sequence shown here is derived from an EMBL/GenBank/DDBJ whole genome shotgun (WGS) entry which is preliminary data.</text>
</comment>
<keyword evidence="4 5" id="KW-0472">Membrane</keyword>
<dbReference type="InterPro" id="IPR007300">
    <property type="entry name" value="CidB/LrgB"/>
</dbReference>
<dbReference type="PANTHER" id="PTHR30249">
    <property type="entry name" value="PUTATIVE SEROTONIN TRANSPORTER"/>
    <property type="match status" value="1"/>
</dbReference>
<feature type="transmembrane region" description="Helical" evidence="5">
    <location>
        <begin position="207"/>
        <end position="227"/>
    </location>
</feature>
<proteinExistence type="predicted"/>
<dbReference type="GO" id="GO:0016787">
    <property type="term" value="F:hydrolase activity"/>
    <property type="evidence" value="ECO:0007669"/>
    <property type="project" value="UniProtKB-KW"/>
</dbReference>